<dbReference type="Pfam" id="PF07205">
    <property type="entry name" value="DUF1413"/>
    <property type="match status" value="1"/>
</dbReference>
<sequence length="81" mass="9144">MSYEEEMTAALLKVGSLRDGEEFVVKDLFDGVAWNRFEIGQRLNIGRNFKSRVESGQIPGVVLMGKRPNNSAYYKKMGGTR</sequence>
<dbReference type="Proteomes" id="UP000472380">
    <property type="component" value="Unassembled WGS sequence"/>
</dbReference>
<organism evidence="1 2">
    <name type="scientific">Adlercreutzia equolifaciens</name>
    <dbReference type="NCBI Taxonomy" id="446660"/>
    <lineage>
        <taxon>Bacteria</taxon>
        <taxon>Bacillati</taxon>
        <taxon>Actinomycetota</taxon>
        <taxon>Coriobacteriia</taxon>
        <taxon>Eggerthellales</taxon>
        <taxon>Eggerthellaceae</taxon>
        <taxon>Adlercreutzia</taxon>
    </lineage>
</organism>
<name>A0A6L8Q730_9ACTN</name>
<evidence type="ECO:0000313" key="2">
    <source>
        <dbReference type="Proteomes" id="UP000472380"/>
    </source>
</evidence>
<protein>
    <submittedName>
        <fullName evidence="1">Single-stranded DNA-binding protein</fullName>
    </submittedName>
</protein>
<proteinExistence type="predicted"/>
<dbReference type="InterPro" id="IPR010813">
    <property type="entry name" value="DUF1413"/>
</dbReference>
<dbReference type="EMBL" id="VJNE01000051">
    <property type="protein sequence ID" value="MZG29122.1"/>
    <property type="molecule type" value="Genomic_DNA"/>
</dbReference>
<accession>A0A6L8Q730</accession>
<dbReference type="RefSeq" id="WP_161128468.1">
    <property type="nucleotide sequence ID" value="NZ_JAKNFC010000022.1"/>
</dbReference>
<gene>
    <name evidence="1" type="ORF">FM068_11180</name>
</gene>
<dbReference type="AlphaFoldDB" id="A0A6L8Q730"/>
<reference evidence="1 2" key="1">
    <citation type="submission" date="2019-07" db="EMBL/GenBank/DDBJ databases">
        <title>Draft genome sequence of Adlercreutzia equolifaciens IPLA 37004, a human intestinal strain that does not produces equol from daidzein.</title>
        <authorList>
            <person name="Vazquez L."/>
            <person name="Florez A.B."/>
            <person name="Mayo B."/>
        </authorList>
    </citation>
    <scope>NUCLEOTIDE SEQUENCE [LARGE SCALE GENOMIC DNA]</scope>
    <source>
        <strain evidence="1 2">IPLA 37004</strain>
    </source>
</reference>
<keyword evidence="1" id="KW-0238">DNA-binding</keyword>
<dbReference type="GO" id="GO:0003677">
    <property type="term" value="F:DNA binding"/>
    <property type="evidence" value="ECO:0007669"/>
    <property type="project" value="UniProtKB-KW"/>
</dbReference>
<evidence type="ECO:0000313" key="1">
    <source>
        <dbReference type="EMBL" id="MZG29122.1"/>
    </source>
</evidence>
<comment type="caution">
    <text evidence="1">The sequence shown here is derived from an EMBL/GenBank/DDBJ whole genome shotgun (WGS) entry which is preliminary data.</text>
</comment>